<dbReference type="NCBIfam" id="TIGR01509">
    <property type="entry name" value="HAD-SF-IA-v3"/>
    <property type="match status" value="1"/>
</dbReference>
<accession>A0ABW8TJQ1</accession>
<dbReference type="RefSeq" id="WP_406789391.1">
    <property type="nucleotide sequence ID" value="NZ_JBJIAA010000020.1"/>
</dbReference>
<dbReference type="Pfam" id="PF00702">
    <property type="entry name" value="Hydrolase"/>
    <property type="match status" value="1"/>
</dbReference>
<dbReference type="InterPro" id="IPR036412">
    <property type="entry name" value="HAD-like_sf"/>
</dbReference>
<comment type="caution">
    <text evidence="1">The sequence shown here is derived from an EMBL/GenBank/DDBJ whole genome shotgun (WGS) entry which is preliminary data.</text>
</comment>
<protein>
    <submittedName>
        <fullName evidence="1">HAD family hydrolase</fullName>
    </submittedName>
</protein>
<dbReference type="InterPro" id="IPR023198">
    <property type="entry name" value="PGP-like_dom2"/>
</dbReference>
<dbReference type="CDD" id="cd02603">
    <property type="entry name" value="HAD_sEH-N_like"/>
    <property type="match status" value="1"/>
</dbReference>
<dbReference type="PANTHER" id="PTHR43611">
    <property type="entry name" value="ALPHA-D-GLUCOSE 1-PHOSPHATE PHOSPHATASE"/>
    <property type="match status" value="1"/>
</dbReference>
<dbReference type="Proteomes" id="UP001623592">
    <property type="component" value="Unassembled WGS sequence"/>
</dbReference>
<proteinExistence type="predicted"/>
<dbReference type="PANTHER" id="PTHR43611:SF3">
    <property type="entry name" value="FLAVIN MONONUCLEOTIDE HYDROLASE 1, CHLOROPLATIC"/>
    <property type="match status" value="1"/>
</dbReference>
<reference evidence="1 2" key="1">
    <citation type="submission" date="2024-11" db="EMBL/GenBank/DDBJ databases">
        <authorList>
            <person name="Heng Y.C."/>
            <person name="Lim A.C.H."/>
            <person name="Lee J.K.Y."/>
            <person name="Kittelmann S."/>
        </authorList>
    </citation>
    <scope>NUCLEOTIDE SEQUENCE [LARGE SCALE GENOMIC DNA]</scope>
    <source>
        <strain evidence="1 2">WILCCON 0114</strain>
    </source>
</reference>
<gene>
    <name evidence="1" type="ORF">ACJDT4_20150</name>
</gene>
<dbReference type="Gene3D" id="3.40.50.1000">
    <property type="entry name" value="HAD superfamily/HAD-like"/>
    <property type="match status" value="1"/>
</dbReference>
<dbReference type="Gene3D" id="1.10.150.240">
    <property type="entry name" value="Putative phosphatase, domain 2"/>
    <property type="match status" value="1"/>
</dbReference>
<keyword evidence="1" id="KW-0378">Hydrolase</keyword>
<sequence>MIKNIIFDIGNVLLKFTPVEFLKNKFHDEEVVDALYKNIFLSKEWIELDRGTITDEEAIDRYCSRDPEHENEIKEVMATWNEMHLPVEGTSEFLKRMKKKGYKIYLLSNYHLKAFEFINGKYDFIRNVDGEIISCRVKLLKPEPEIYKALMDKYNLKPEESVFIDDTKINIEAAKKLGLHGVLFKGFEDMEKKLKEEGINA</sequence>
<organism evidence="1 2">
    <name type="scientific">Clostridium neuense</name>
    <dbReference type="NCBI Taxonomy" id="1728934"/>
    <lineage>
        <taxon>Bacteria</taxon>
        <taxon>Bacillati</taxon>
        <taxon>Bacillota</taxon>
        <taxon>Clostridia</taxon>
        <taxon>Eubacteriales</taxon>
        <taxon>Clostridiaceae</taxon>
        <taxon>Clostridium</taxon>
    </lineage>
</organism>
<dbReference type="SFLD" id="SFLDS00003">
    <property type="entry name" value="Haloacid_Dehalogenase"/>
    <property type="match status" value="1"/>
</dbReference>
<dbReference type="SFLD" id="SFLDG01129">
    <property type="entry name" value="C1.5:_HAD__Beta-PGM__Phosphata"/>
    <property type="match status" value="1"/>
</dbReference>
<evidence type="ECO:0000313" key="2">
    <source>
        <dbReference type="Proteomes" id="UP001623592"/>
    </source>
</evidence>
<dbReference type="PRINTS" id="PR00413">
    <property type="entry name" value="HADHALOGNASE"/>
</dbReference>
<dbReference type="GO" id="GO:0016787">
    <property type="term" value="F:hydrolase activity"/>
    <property type="evidence" value="ECO:0007669"/>
    <property type="project" value="UniProtKB-KW"/>
</dbReference>
<dbReference type="SUPFAM" id="SSF56784">
    <property type="entry name" value="HAD-like"/>
    <property type="match status" value="1"/>
</dbReference>
<dbReference type="EMBL" id="JBJIAA010000020">
    <property type="protein sequence ID" value="MFL0252732.1"/>
    <property type="molecule type" value="Genomic_DNA"/>
</dbReference>
<dbReference type="InterPro" id="IPR023214">
    <property type="entry name" value="HAD_sf"/>
</dbReference>
<evidence type="ECO:0000313" key="1">
    <source>
        <dbReference type="EMBL" id="MFL0252732.1"/>
    </source>
</evidence>
<dbReference type="InterPro" id="IPR006439">
    <property type="entry name" value="HAD-SF_hydro_IA"/>
</dbReference>
<keyword evidence="2" id="KW-1185">Reference proteome</keyword>
<name>A0ABW8TJQ1_9CLOT</name>